<evidence type="ECO:0000256" key="8">
    <source>
        <dbReference type="ARBA" id="ARBA00022932"/>
    </source>
</evidence>
<accession>A0A2V3IXY6</accession>
<dbReference type="PANTHER" id="PTHR42648">
    <property type="entry name" value="TRANSPOSASE, PUTATIVE-RELATED"/>
    <property type="match status" value="1"/>
</dbReference>
<dbReference type="InterPro" id="IPR036397">
    <property type="entry name" value="RNaseH_sf"/>
</dbReference>
<evidence type="ECO:0000256" key="2">
    <source>
        <dbReference type="ARBA" id="ARBA00022723"/>
    </source>
</evidence>
<keyword evidence="3" id="KW-0255">Endonuclease</keyword>
<keyword evidence="4" id="KW-0378">Hydrolase</keyword>
<organism evidence="11 12">
    <name type="scientific">Gracilariopsis chorda</name>
    <dbReference type="NCBI Taxonomy" id="448386"/>
    <lineage>
        <taxon>Eukaryota</taxon>
        <taxon>Rhodophyta</taxon>
        <taxon>Florideophyceae</taxon>
        <taxon>Rhodymeniophycidae</taxon>
        <taxon>Gracilariales</taxon>
        <taxon>Gracilariaceae</taxon>
        <taxon>Gracilariopsis</taxon>
    </lineage>
</organism>
<keyword evidence="8" id="KW-0808">Transferase</keyword>
<evidence type="ECO:0000313" key="12">
    <source>
        <dbReference type="Proteomes" id="UP000247409"/>
    </source>
</evidence>
<keyword evidence="5" id="KW-0460">Magnesium</keyword>
<reference evidence="11 12" key="1">
    <citation type="journal article" date="2018" name="Mol. Biol. Evol.">
        <title>Analysis of the draft genome of the red seaweed Gracilariopsis chorda provides insights into genome size evolution in Rhodophyta.</title>
        <authorList>
            <person name="Lee J."/>
            <person name="Yang E.C."/>
            <person name="Graf L."/>
            <person name="Yang J.H."/>
            <person name="Qiu H."/>
            <person name="Zel Zion U."/>
            <person name="Chan C.X."/>
            <person name="Stephens T.G."/>
            <person name="Weber A.P.M."/>
            <person name="Boo G.H."/>
            <person name="Boo S.M."/>
            <person name="Kim K.M."/>
            <person name="Shin Y."/>
            <person name="Jung M."/>
            <person name="Lee S.J."/>
            <person name="Yim H.S."/>
            <person name="Lee J.H."/>
            <person name="Bhattacharya D."/>
            <person name="Yoon H.S."/>
        </authorList>
    </citation>
    <scope>NUCLEOTIDE SEQUENCE [LARGE SCALE GENOMIC DNA]</scope>
    <source>
        <strain evidence="11 12">SKKU-2015</strain>
        <tissue evidence="11">Whole body</tissue>
    </source>
</reference>
<dbReference type="InterPro" id="IPR039537">
    <property type="entry name" value="Retrotran_Ty1/copia-like"/>
</dbReference>
<evidence type="ECO:0000256" key="5">
    <source>
        <dbReference type="ARBA" id="ARBA00022842"/>
    </source>
</evidence>
<protein>
    <submittedName>
        <fullName evidence="11">Retrovirus-related Pol polyprotein from transposon TNT 1-94</fullName>
    </submittedName>
</protein>
<dbReference type="OrthoDB" id="413361at2759"/>
<dbReference type="InterPro" id="IPR001584">
    <property type="entry name" value="Integrase_cat-core"/>
</dbReference>
<dbReference type="AlphaFoldDB" id="A0A2V3IXY6"/>
<dbReference type="GO" id="GO:0006310">
    <property type="term" value="P:DNA recombination"/>
    <property type="evidence" value="ECO:0007669"/>
    <property type="project" value="UniProtKB-KW"/>
</dbReference>
<proteinExistence type="predicted"/>
<dbReference type="GO" id="GO:0015074">
    <property type="term" value="P:DNA integration"/>
    <property type="evidence" value="ECO:0007669"/>
    <property type="project" value="UniProtKB-KW"/>
</dbReference>
<comment type="caution">
    <text evidence="11">The sequence shown here is derived from an EMBL/GenBank/DDBJ whole genome shotgun (WGS) entry which is preliminary data.</text>
</comment>
<keyword evidence="2" id="KW-0479">Metal-binding</keyword>
<dbReference type="GO" id="GO:0003964">
    <property type="term" value="F:RNA-directed DNA polymerase activity"/>
    <property type="evidence" value="ECO:0007669"/>
    <property type="project" value="UniProtKB-KW"/>
</dbReference>
<evidence type="ECO:0000256" key="9">
    <source>
        <dbReference type="ARBA" id="ARBA00023172"/>
    </source>
</evidence>
<keyword evidence="12" id="KW-1185">Reference proteome</keyword>
<evidence type="ECO:0000256" key="7">
    <source>
        <dbReference type="ARBA" id="ARBA00022918"/>
    </source>
</evidence>
<keyword evidence="9" id="KW-0233">DNA recombination</keyword>
<dbReference type="PROSITE" id="PS50994">
    <property type="entry name" value="INTEGRASE"/>
    <property type="match status" value="1"/>
</dbReference>
<dbReference type="GO" id="GO:0046872">
    <property type="term" value="F:metal ion binding"/>
    <property type="evidence" value="ECO:0007669"/>
    <property type="project" value="UniProtKB-KW"/>
</dbReference>
<dbReference type="Proteomes" id="UP000247409">
    <property type="component" value="Unassembled WGS sequence"/>
</dbReference>
<dbReference type="PANTHER" id="PTHR42648:SF11">
    <property type="entry name" value="TRANSPOSON TY4-P GAG-POL POLYPROTEIN"/>
    <property type="match status" value="1"/>
</dbReference>
<sequence length="124" mass="13728">MDDLKKVFAVGEIVQSDICGPTSVHSLGGSLFYVSFKDDFSEFAVIKPKQKKSDVAQEFKSFEAWAEQKSNCMIAQLRSDQGGEYVALKGYLKQKGIECTPSSSYAQIENGVAKRTNWTILECA</sequence>
<dbReference type="GO" id="GO:0004519">
    <property type="term" value="F:endonuclease activity"/>
    <property type="evidence" value="ECO:0007669"/>
    <property type="project" value="UniProtKB-KW"/>
</dbReference>
<keyword evidence="6" id="KW-0229">DNA integration</keyword>
<dbReference type="GO" id="GO:0003676">
    <property type="term" value="F:nucleic acid binding"/>
    <property type="evidence" value="ECO:0007669"/>
    <property type="project" value="InterPro"/>
</dbReference>
<dbReference type="GO" id="GO:0003887">
    <property type="term" value="F:DNA-directed DNA polymerase activity"/>
    <property type="evidence" value="ECO:0007669"/>
    <property type="project" value="UniProtKB-KW"/>
</dbReference>
<dbReference type="InterPro" id="IPR012337">
    <property type="entry name" value="RNaseH-like_sf"/>
</dbReference>
<evidence type="ECO:0000259" key="10">
    <source>
        <dbReference type="PROSITE" id="PS50994"/>
    </source>
</evidence>
<evidence type="ECO:0000256" key="6">
    <source>
        <dbReference type="ARBA" id="ARBA00022908"/>
    </source>
</evidence>
<dbReference type="Gene3D" id="3.30.420.10">
    <property type="entry name" value="Ribonuclease H-like superfamily/Ribonuclease H"/>
    <property type="match status" value="1"/>
</dbReference>
<dbReference type="EMBL" id="NBIV01000030">
    <property type="protein sequence ID" value="PXF47016.1"/>
    <property type="molecule type" value="Genomic_DNA"/>
</dbReference>
<keyword evidence="1" id="KW-0540">Nuclease</keyword>
<keyword evidence="7" id="KW-0695">RNA-directed DNA polymerase</keyword>
<dbReference type="GO" id="GO:0016787">
    <property type="term" value="F:hydrolase activity"/>
    <property type="evidence" value="ECO:0007669"/>
    <property type="project" value="UniProtKB-KW"/>
</dbReference>
<keyword evidence="8" id="KW-0239">DNA-directed DNA polymerase</keyword>
<evidence type="ECO:0000256" key="3">
    <source>
        <dbReference type="ARBA" id="ARBA00022759"/>
    </source>
</evidence>
<gene>
    <name evidence="11" type="ORF">BWQ96_03206</name>
</gene>
<feature type="domain" description="Integrase catalytic" evidence="10">
    <location>
        <begin position="2"/>
        <end position="124"/>
    </location>
</feature>
<keyword evidence="8" id="KW-0548">Nucleotidyltransferase</keyword>
<evidence type="ECO:0000256" key="4">
    <source>
        <dbReference type="ARBA" id="ARBA00022801"/>
    </source>
</evidence>
<name>A0A2V3IXY6_9FLOR</name>
<evidence type="ECO:0000313" key="11">
    <source>
        <dbReference type="EMBL" id="PXF47016.1"/>
    </source>
</evidence>
<dbReference type="STRING" id="448386.A0A2V3IXY6"/>
<evidence type="ECO:0000256" key="1">
    <source>
        <dbReference type="ARBA" id="ARBA00022722"/>
    </source>
</evidence>
<dbReference type="SUPFAM" id="SSF53098">
    <property type="entry name" value="Ribonuclease H-like"/>
    <property type="match status" value="1"/>
</dbReference>